<name>A0ABR2WNF3_9FUNG</name>
<dbReference type="PROSITE" id="PS50009">
    <property type="entry name" value="RASGEF_CAT"/>
    <property type="match status" value="1"/>
</dbReference>
<dbReference type="EMBL" id="JASJQH010000754">
    <property type="protein sequence ID" value="KAK9763021.1"/>
    <property type="molecule type" value="Genomic_DNA"/>
</dbReference>
<keyword evidence="5" id="KW-1185">Reference proteome</keyword>
<evidence type="ECO:0000313" key="4">
    <source>
        <dbReference type="EMBL" id="KAK9763021.1"/>
    </source>
</evidence>
<dbReference type="SMART" id="SM00147">
    <property type="entry name" value="RasGEF"/>
    <property type="match status" value="1"/>
</dbReference>
<evidence type="ECO:0000256" key="2">
    <source>
        <dbReference type="PROSITE-ProRule" id="PRU00168"/>
    </source>
</evidence>
<dbReference type="PANTHER" id="PTHR23113">
    <property type="entry name" value="GUANINE NUCLEOTIDE EXCHANGE FACTOR"/>
    <property type="match status" value="1"/>
</dbReference>
<organism evidence="4 5">
    <name type="scientific">Basidiobolus ranarum</name>
    <dbReference type="NCBI Taxonomy" id="34480"/>
    <lineage>
        <taxon>Eukaryota</taxon>
        <taxon>Fungi</taxon>
        <taxon>Fungi incertae sedis</taxon>
        <taxon>Zoopagomycota</taxon>
        <taxon>Entomophthoromycotina</taxon>
        <taxon>Basidiobolomycetes</taxon>
        <taxon>Basidiobolales</taxon>
        <taxon>Basidiobolaceae</taxon>
        <taxon>Basidiobolus</taxon>
    </lineage>
</organism>
<sequence>MAAFEQVLKNAVTDFTTGDLKNGYENYLKAAFTLILQLSDEVVFEDKNRVTSLPNHVYNLFTLSHKCLQTAEDIIRNWSIHSPDTYPFPSQEGGVTNSSLERENVITIETTLPLIPLSPLTQMSIIHSSSLASASHKLALSKHSKSSTASEVLHRLTEDVNIHRSNLDTVNAQVQSVTDVLITTWSPDAVAKQLTIIEAQLFAKVVIPDDLLSSETQSTRIQGCLDLHKYIESSFAHQIIAGSEVSSNFPEVHREDIIVHMIRTAYLLLHAYRNFNSFVAVMKALTNPEVRRLNKSWKLVPRKLKQTLNELMVHMHPKENYRGYRALFESVLQENDQFDAGIIGIPCMELHV</sequence>
<evidence type="ECO:0000256" key="1">
    <source>
        <dbReference type="ARBA" id="ARBA00022658"/>
    </source>
</evidence>
<comment type="caution">
    <text evidence="4">The sequence shown here is derived from an EMBL/GenBank/DDBJ whole genome shotgun (WGS) entry which is preliminary data.</text>
</comment>
<accession>A0ABR2WNF3</accession>
<dbReference type="Proteomes" id="UP001479436">
    <property type="component" value="Unassembled WGS sequence"/>
</dbReference>
<feature type="domain" description="Ras-GEF" evidence="3">
    <location>
        <begin position="186"/>
        <end position="352"/>
    </location>
</feature>
<dbReference type="PANTHER" id="PTHR23113:SF99">
    <property type="entry name" value="RASGEF DOMAIN-CONTAINING PROTEIN"/>
    <property type="match status" value="1"/>
</dbReference>
<reference evidence="4 5" key="1">
    <citation type="submission" date="2023-04" db="EMBL/GenBank/DDBJ databases">
        <title>Genome of Basidiobolus ranarum AG-B5.</title>
        <authorList>
            <person name="Stajich J.E."/>
            <person name="Carter-House D."/>
            <person name="Gryganskyi A."/>
        </authorList>
    </citation>
    <scope>NUCLEOTIDE SEQUENCE [LARGE SCALE GENOMIC DNA]</scope>
    <source>
        <strain evidence="4 5">AG-B5</strain>
    </source>
</reference>
<dbReference type="SUPFAM" id="SSF48366">
    <property type="entry name" value="Ras GEF"/>
    <property type="match status" value="1"/>
</dbReference>
<dbReference type="Gene3D" id="1.10.840.10">
    <property type="entry name" value="Ras guanine-nucleotide exchange factors catalytic domain"/>
    <property type="match status" value="1"/>
</dbReference>
<evidence type="ECO:0000259" key="3">
    <source>
        <dbReference type="PROSITE" id="PS50009"/>
    </source>
</evidence>
<dbReference type="InterPro" id="IPR008937">
    <property type="entry name" value="Ras-like_GEF"/>
</dbReference>
<dbReference type="InterPro" id="IPR023578">
    <property type="entry name" value="Ras_GEF_dom_sf"/>
</dbReference>
<dbReference type="InterPro" id="IPR036964">
    <property type="entry name" value="RASGEF_cat_dom_sf"/>
</dbReference>
<proteinExistence type="predicted"/>
<keyword evidence="1 2" id="KW-0344">Guanine-nucleotide releasing factor</keyword>
<protein>
    <recommendedName>
        <fullName evidence="3">Ras-GEF domain-containing protein</fullName>
    </recommendedName>
</protein>
<evidence type="ECO:0000313" key="5">
    <source>
        <dbReference type="Proteomes" id="UP001479436"/>
    </source>
</evidence>
<dbReference type="Pfam" id="PF00617">
    <property type="entry name" value="RasGEF"/>
    <property type="match status" value="1"/>
</dbReference>
<gene>
    <name evidence="4" type="ORF">K7432_010684</name>
</gene>
<dbReference type="InterPro" id="IPR001895">
    <property type="entry name" value="RASGEF_cat_dom"/>
</dbReference>